<proteinExistence type="predicted"/>
<reference evidence="1 2" key="1">
    <citation type="submission" date="2023-07" db="EMBL/GenBank/DDBJ databases">
        <title>Sequencing the genomes of 1000 actinobacteria strains.</title>
        <authorList>
            <person name="Klenk H.-P."/>
        </authorList>
    </citation>
    <scope>NUCLEOTIDE SEQUENCE [LARGE SCALE GENOMIC DNA]</scope>
    <source>
        <strain evidence="1 2">DSM 44388</strain>
    </source>
</reference>
<dbReference type="Proteomes" id="UP001235712">
    <property type="component" value="Unassembled WGS sequence"/>
</dbReference>
<dbReference type="InterPro" id="IPR015018">
    <property type="entry name" value="DUF1905"/>
</dbReference>
<dbReference type="RefSeq" id="WP_307246493.1">
    <property type="nucleotide sequence ID" value="NZ_JAUSQZ010000001.1"/>
</dbReference>
<evidence type="ECO:0008006" key="3">
    <source>
        <dbReference type="Google" id="ProtNLM"/>
    </source>
</evidence>
<dbReference type="EMBL" id="JAUSQZ010000001">
    <property type="protein sequence ID" value="MDP9828868.1"/>
    <property type="molecule type" value="Genomic_DNA"/>
</dbReference>
<evidence type="ECO:0000313" key="2">
    <source>
        <dbReference type="Proteomes" id="UP001235712"/>
    </source>
</evidence>
<name>A0ABT9P834_9ACTN</name>
<gene>
    <name evidence="1" type="ORF">J2S57_004617</name>
</gene>
<dbReference type="Gene3D" id="2.40.30.100">
    <property type="entry name" value="AF2212/PG0164-like"/>
    <property type="match status" value="1"/>
</dbReference>
<accession>A0ABT9P834</accession>
<keyword evidence="2" id="KW-1185">Reference proteome</keyword>
<dbReference type="SUPFAM" id="SSF141694">
    <property type="entry name" value="AF2212/PG0164-like"/>
    <property type="match status" value="1"/>
</dbReference>
<protein>
    <recommendedName>
        <fullName evidence="3">DUF1905 domain-containing protein</fullName>
    </recommendedName>
</protein>
<evidence type="ECO:0000313" key="1">
    <source>
        <dbReference type="EMBL" id="MDP9828868.1"/>
    </source>
</evidence>
<sequence>MDFRFEAELIEWRGPAPYYFLPIPPEMVDAVREVAADVTYGWGMVPVEATIGASSWETSLWPREGGYLLPVRKWVQKAQTMDVGETATVGMRVVSRGGRAANGTGPTM</sequence>
<organism evidence="1 2">
    <name type="scientific">Kineosporia succinea</name>
    <dbReference type="NCBI Taxonomy" id="84632"/>
    <lineage>
        <taxon>Bacteria</taxon>
        <taxon>Bacillati</taxon>
        <taxon>Actinomycetota</taxon>
        <taxon>Actinomycetes</taxon>
        <taxon>Kineosporiales</taxon>
        <taxon>Kineosporiaceae</taxon>
        <taxon>Kineosporia</taxon>
    </lineage>
</organism>
<dbReference type="Pfam" id="PF08922">
    <property type="entry name" value="DUF1905"/>
    <property type="match status" value="1"/>
</dbReference>
<dbReference type="InterPro" id="IPR037079">
    <property type="entry name" value="AF2212/PG0164-like_sf"/>
</dbReference>
<comment type="caution">
    <text evidence="1">The sequence shown here is derived from an EMBL/GenBank/DDBJ whole genome shotgun (WGS) entry which is preliminary data.</text>
</comment>